<dbReference type="PANTHER" id="PTHR43280">
    <property type="entry name" value="ARAC-FAMILY TRANSCRIPTIONAL REGULATOR"/>
    <property type="match status" value="1"/>
</dbReference>
<evidence type="ECO:0000256" key="2">
    <source>
        <dbReference type="ARBA" id="ARBA00023125"/>
    </source>
</evidence>
<keyword evidence="1" id="KW-0805">Transcription regulation</keyword>
<gene>
    <name evidence="5" type="ORF">EV199_2060</name>
</gene>
<dbReference type="SMART" id="SM00342">
    <property type="entry name" value="HTH_ARAC"/>
    <property type="match status" value="1"/>
</dbReference>
<dbReference type="InterPro" id="IPR020449">
    <property type="entry name" value="Tscrpt_reg_AraC-type_HTH"/>
</dbReference>
<dbReference type="EMBL" id="SGXA01000001">
    <property type="protein sequence ID" value="RZS76181.1"/>
    <property type="molecule type" value="Genomic_DNA"/>
</dbReference>
<dbReference type="InterPro" id="IPR009057">
    <property type="entry name" value="Homeodomain-like_sf"/>
</dbReference>
<evidence type="ECO:0000313" key="5">
    <source>
        <dbReference type="EMBL" id="RZS76181.1"/>
    </source>
</evidence>
<dbReference type="PRINTS" id="PR00032">
    <property type="entry name" value="HTHARAC"/>
</dbReference>
<dbReference type="Pfam" id="PF02311">
    <property type="entry name" value="AraC_binding"/>
    <property type="match status" value="1"/>
</dbReference>
<sequence length="287" mass="33757">MAGTSKTSKDKIPVLNIREFLSDQEAEPSFQYHEIFGARSIEKFHKHDFFLFLLFEKGSGIHSIDFTDHKVTDHQVHILFPHQVHKWNLGARTKAYQLMISKRIFETFSASLDLSFLLFQNHPVVQLSPKAFQLMCYEFQSVRIELKQQPISWDLIYLRSNIIAQLVNREAEQKFKDLSLYQKTPVLQRYLSLVEQYFREEKSVAFYAGLLHITPNYLNILCKRQFQVSAMFFIQKRVTLEAKRMILSTDRSLKEIAFELGFKDPAYFSNFFRSQTGSSPREFKTAL</sequence>
<name>A0A4Q7N576_9BACT</name>
<dbReference type="RefSeq" id="WP_130540495.1">
    <property type="nucleotide sequence ID" value="NZ_CP042431.1"/>
</dbReference>
<dbReference type="Proteomes" id="UP000293874">
    <property type="component" value="Unassembled WGS sequence"/>
</dbReference>
<proteinExistence type="predicted"/>
<evidence type="ECO:0000256" key="3">
    <source>
        <dbReference type="ARBA" id="ARBA00023163"/>
    </source>
</evidence>
<organism evidence="5 6">
    <name type="scientific">Pseudobacter ginsenosidimutans</name>
    <dbReference type="NCBI Taxonomy" id="661488"/>
    <lineage>
        <taxon>Bacteria</taxon>
        <taxon>Pseudomonadati</taxon>
        <taxon>Bacteroidota</taxon>
        <taxon>Chitinophagia</taxon>
        <taxon>Chitinophagales</taxon>
        <taxon>Chitinophagaceae</taxon>
        <taxon>Pseudobacter</taxon>
    </lineage>
</organism>
<keyword evidence="2 5" id="KW-0238">DNA-binding</keyword>
<dbReference type="InterPro" id="IPR037923">
    <property type="entry name" value="HTH-like"/>
</dbReference>
<evidence type="ECO:0000259" key="4">
    <source>
        <dbReference type="PROSITE" id="PS01124"/>
    </source>
</evidence>
<dbReference type="Gene3D" id="1.10.10.60">
    <property type="entry name" value="Homeodomain-like"/>
    <property type="match status" value="1"/>
</dbReference>
<dbReference type="AlphaFoldDB" id="A0A4Q7N576"/>
<protein>
    <submittedName>
        <fullName evidence="5">AraC-like DNA-binding protein</fullName>
    </submittedName>
</protein>
<dbReference type="GO" id="GO:0003700">
    <property type="term" value="F:DNA-binding transcription factor activity"/>
    <property type="evidence" value="ECO:0007669"/>
    <property type="project" value="InterPro"/>
</dbReference>
<accession>A0A4Q7N576</accession>
<keyword evidence="3" id="KW-0804">Transcription</keyword>
<dbReference type="GO" id="GO:0043565">
    <property type="term" value="F:sequence-specific DNA binding"/>
    <property type="evidence" value="ECO:0007669"/>
    <property type="project" value="InterPro"/>
</dbReference>
<dbReference type="PANTHER" id="PTHR43280:SF32">
    <property type="entry name" value="TRANSCRIPTIONAL REGULATORY PROTEIN"/>
    <property type="match status" value="1"/>
</dbReference>
<reference evidence="5 6" key="1">
    <citation type="submission" date="2019-02" db="EMBL/GenBank/DDBJ databases">
        <title>Genomic Encyclopedia of Type Strains, Phase IV (KMG-IV): sequencing the most valuable type-strain genomes for metagenomic binning, comparative biology and taxonomic classification.</title>
        <authorList>
            <person name="Goeker M."/>
        </authorList>
    </citation>
    <scope>NUCLEOTIDE SEQUENCE [LARGE SCALE GENOMIC DNA]</scope>
    <source>
        <strain evidence="5 6">DSM 18116</strain>
    </source>
</reference>
<dbReference type="InterPro" id="IPR018060">
    <property type="entry name" value="HTH_AraC"/>
</dbReference>
<evidence type="ECO:0000313" key="6">
    <source>
        <dbReference type="Proteomes" id="UP000293874"/>
    </source>
</evidence>
<dbReference type="PROSITE" id="PS01124">
    <property type="entry name" value="HTH_ARAC_FAMILY_2"/>
    <property type="match status" value="1"/>
</dbReference>
<feature type="domain" description="HTH araC/xylS-type" evidence="4">
    <location>
        <begin position="188"/>
        <end position="286"/>
    </location>
</feature>
<dbReference type="OrthoDB" id="2585681at2"/>
<dbReference type="Pfam" id="PF12833">
    <property type="entry name" value="HTH_18"/>
    <property type="match status" value="1"/>
</dbReference>
<dbReference type="SUPFAM" id="SSF51215">
    <property type="entry name" value="Regulatory protein AraC"/>
    <property type="match status" value="1"/>
</dbReference>
<evidence type="ECO:0000256" key="1">
    <source>
        <dbReference type="ARBA" id="ARBA00023015"/>
    </source>
</evidence>
<comment type="caution">
    <text evidence="5">The sequence shown here is derived from an EMBL/GenBank/DDBJ whole genome shotgun (WGS) entry which is preliminary data.</text>
</comment>
<keyword evidence="6" id="KW-1185">Reference proteome</keyword>
<dbReference type="InterPro" id="IPR003313">
    <property type="entry name" value="AraC-bd"/>
</dbReference>
<dbReference type="SUPFAM" id="SSF46689">
    <property type="entry name" value="Homeodomain-like"/>
    <property type="match status" value="1"/>
</dbReference>